<reference evidence="2" key="1">
    <citation type="submission" date="2015-02" db="EMBL/GenBank/DDBJ databases">
        <authorList>
            <person name="Gomez-Escribano P.J."/>
        </authorList>
    </citation>
    <scope>NUCLEOTIDE SEQUENCE [LARGE SCALE GENOMIC DNA]</scope>
    <source>
        <strain evidence="2">C34 (DSM 42122 / NRRL B-24963)</strain>
        <plasmid evidence="2">pSLE1</plasmid>
    </source>
</reference>
<name>A0A0F7VP95_STRLW</name>
<evidence type="ECO:0000313" key="1">
    <source>
        <dbReference type="EMBL" id="CQR59202.1"/>
    </source>
</evidence>
<accession>A0A0F7VP95</accession>
<proteinExistence type="predicted"/>
<geneLocation type="plasmid" evidence="1 2">
    <name>pSLE1</name>
</geneLocation>
<gene>
    <name evidence="1" type="ORF">sle1_035</name>
</gene>
<dbReference type="KEGG" id="sle:sle1_035"/>
<dbReference type="PATRIC" id="fig|1437453.6.peg.7160"/>
<keyword evidence="1" id="KW-0614">Plasmid</keyword>
<evidence type="ECO:0000313" key="2">
    <source>
        <dbReference type="Proteomes" id="UP000035016"/>
    </source>
</evidence>
<dbReference type="Proteomes" id="UP000035016">
    <property type="component" value="Plasmid pSLE1"/>
</dbReference>
<protein>
    <submittedName>
        <fullName evidence="1">Sle1_035 protein</fullName>
    </submittedName>
</protein>
<dbReference type="AlphaFoldDB" id="A0A0F7VP95"/>
<sequence length="110" mass="12009">MPETPGHVDFQTMPLANGGTWTRLSRLTDGRVMCCLCFEYVTRDQLNPVDGGVEDVCTTCARKEAAVAKLPASVCRVTLDPGWGGDIQVCTRPRGHDGYHRDDRAMGEPA</sequence>
<dbReference type="EMBL" id="LN831788">
    <property type="protein sequence ID" value="CQR59202.1"/>
    <property type="molecule type" value="Genomic_DNA"/>
</dbReference>
<organism evidence="1 2">
    <name type="scientific">Streptomyces leeuwenhoekii</name>
    <dbReference type="NCBI Taxonomy" id="1437453"/>
    <lineage>
        <taxon>Bacteria</taxon>
        <taxon>Bacillati</taxon>
        <taxon>Actinomycetota</taxon>
        <taxon>Actinomycetes</taxon>
        <taxon>Kitasatosporales</taxon>
        <taxon>Streptomycetaceae</taxon>
        <taxon>Streptomyces</taxon>
    </lineage>
</organism>
<dbReference type="RefSeq" id="WP_047121248.1">
    <property type="nucleotide sequence ID" value="NZ_LN831788.1"/>
</dbReference>